<dbReference type="GO" id="GO:0016874">
    <property type="term" value="F:ligase activity"/>
    <property type="evidence" value="ECO:0007669"/>
    <property type="project" value="UniProtKB-KW"/>
</dbReference>
<dbReference type="InterPro" id="IPR020845">
    <property type="entry name" value="AMP-binding_CS"/>
</dbReference>
<evidence type="ECO:0000256" key="2">
    <source>
        <dbReference type="ARBA" id="ARBA00022598"/>
    </source>
</evidence>
<evidence type="ECO:0000313" key="6">
    <source>
        <dbReference type="Proteomes" id="UP000467379"/>
    </source>
</evidence>
<evidence type="ECO:0000313" key="5">
    <source>
        <dbReference type="EMBL" id="BBZ15420.1"/>
    </source>
</evidence>
<dbReference type="InterPro" id="IPR025110">
    <property type="entry name" value="AMP-bd_C"/>
</dbReference>
<dbReference type="Pfam" id="PF00501">
    <property type="entry name" value="AMP-binding"/>
    <property type="match status" value="1"/>
</dbReference>
<sequence length="533" mass="57173">MTDEERIDWGRDIVVEDVLGAPTRVFARRPRRAGDVMLEGRRRPQATYVVEDSRRLSFAEHESGVAAVRSRLHAAGVRSGDRVMIAGANRIEFIVSLWAVLRAGAVAVVGNAWWSAAELQAAIGVTVPRCIIADERRAQLLPADTEWLSFDEVRDLTESAPQCRDIPSAPVAEDDPALIVFTSGTTGHAKAAELSHRGVVSTLQNFLTITDKLPRQDGEPGTGSVSLLSLPLFHVGGIQQITIAMATGGRLVFCTGRFEPARVVTMLAQERVRAWAAVPSMVSRVADYVEATAAQLPDLYTINMGGGPVPEHVKARARAAFPHSRRGIGVTWGLTETGGAVTSAAGTAVAARPGTVGRPLPTCEVRVAAPESGGSGELLVRSPSVMLRYLGDAESPIEADRWLRTGDVGWVDDDSFVYITDRVKDIIIRGGENVAAAHVEAAIGRSALVDEVAVVGLPHADLGEEVGAVVFTRSGQPLDVEAIEAELRATLAHFEVPSRWWVRCEPLPRNATGKIVKADLKSEWIANLETTPS</sequence>
<dbReference type="SUPFAM" id="SSF56801">
    <property type="entry name" value="Acetyl-CoA synthetase-like"/>
    <property type="match status" value="1"/>
</dbReference>
<feature type="domain" description="AMP-binding enzyme C-terminal" evidence="4">
    <location>
        <begin position="439"/>
        <end position="514"/>
    </location>
</feature>
<evidence type="ECO:0000259" key="3">
    <source>
        <dbReference type="Pfam" id="PF00501"/>
    </source>
</evidence>
<dbReference type="Gene3D" id="3.30.300.30">
    <property type="match status" value="1"/>
</dbReference>
<reference evidence="5 6" key="1">
    <citation type="journal article" date="2019" name="Emerg. Microbes Infect.">
        <title>Comprehensive subspecies identification of 175 nontuberculous mycobacteria species based on 7547 genomic profiles.</title>
        <authorList>
            <person name="Matsumoto Y."/>
            <person name="Kinjo T."/>
            <person name="Motooka D."/>
            <person name="Nabeya D."/>
            <person name="Jung N."/>
            <person name="Uechi K."/>
            <person name="Horii T."/>
            <person name="Iida T."/>
            <person name="Fujita J."/>
            <person name="Nakamura S."/>
        </authorList>
    </citation>
    <scope>NUCLEOTIDE SEQUENCE [LARGE SCALE GENOMIC DNA]</scope>
    <source>
        <strain evidence="5 6">JCM 12687</strain>
        <plasmid evidence="5">pJCM12687</plasmid>
    </source>
</reference>
<comment type="similarity">
    <text evidence="1">Belongs to the ATP-dependent AMP-binding enzyme family.</text>
</comment>
<dbReference type="PANTHER" id="PTHR43201:SF5">
    <property type="entry name" value="MEDIUM-CHAIN ACYL-COA LIGASE ACSF2, MITOCHONDRIAL"/>
    <property type="match status" value="1"/>
</dbReference>
<dbReference type="InterPro" id="IPR045851">
    <property type="entry name" value="AMP-bd_C_sf"/>
</dbReference>
<dbReference type="Pfam" id="PF13193">
    <property type="entry name" value="AMP-binding_C"/>
    <property type="match status" value="1"/>
</dbReference>
<dbReference type="EMBL" id="AP022607">
    <property type="protein sequence ID" value="BBZ15420.1"/>
    <property type="molecule type" value="Genomic_DNA"/>
</dbReference>
<evidence type="ECO:0000256" key="1">
    <source>
        <dbReference type="ARBA" id="ARBA00006432"/>
    </source>
</evidence>
<dbReference type="InterPro" id="IPR000873">
    <property type="entry name" value="AMP-dep_synth/lig_dom"/>
</dbReference>
<dbReference type="InterPro" id="IPR042099">
    <property type="entry name" value="ANL_N_sf"/>
</dbReference>
<gene>
    <name evidence="5" type="ORF">MBRA_56150</name>
</gene>
<keyword evidence="6" id="KW-1185">Reference proteome</keyword>
<dbReference type="Gene3D" id="3.40.50.12780">
    <property type="entry name" value="N-terminal domain of ligase-like"/>
    <property type="match status" value="1"/>
</dbReference>
<dbReference type="RefSeq" id="WP_163659941.1">
    <property type="nucleotide sequence ID" value="NZ_AP022607.1"/>
</dbReference>
<proteinExistence type="inferred from homology"/>
<evidence type="ECO:0000259" key="4">
    <source>
        <dbReference type="Pfam" id="PF13193"/>
    </source>
</evidence>
<name>A0ABM7KW21_9MYCO</name>
<accession>A0ABM7KW21</accession>
<keyword evidence="5" id="KW-0614">Plasmid</keyword>
<keyword evidence="2 5" id="KW-0436">Ligase</keyword>
<dbReference type="PROSITE" id="PS00455">
    <property type="entry name" value="AMP_BINDING"/>
    <property type="match status" value="1"/>
</dbReference>
<dbReference type="PANTHER" id="PTHR43201">
    <property type="entry name" value="ACYL-COA SYNTHETASE"/>
    <property type="match status" value="1"/>
</dbReference>
<protein>
    <submittedName>
        <fullName evidence="5">Fatty-acid--CoA ligase</fullName>
    </submittedName>
</protein>
<feature type="domain" description="AMP-dependent synthetase/ligase" evidence="3">
    <location>
        <begin position="41"/>
        <end position="390"/>
    </location>
</feature>
<dbReference type="Proteomes" id="UP000467379">
    <property type="component" value="Plasmid pJCM12687"/>
</dbReference>
<geneLocation type="plasmid" evidence="5 6">
    <name>pJCM12687</name>
</geneLocation>
<organism evidence="5 6">
    <name type="scientific">Mycobacterium branderi</name>
    <dbReference type="NCBI Taxonomy" id="43348"/>
    <lineage>
        <taxon>Bacteria</taxon>
        <taxon>Bacillati</taxon>
        <taxon>Actinomycetota</taxon>
        <taxon>Actinomycetes</taxon>
        <taxon>Mycobacteriales</taxon>
        <taxon>Mycobacteriaceae</taxon>
        <taxon>Mycobacterium</taxon>
    </lineage>
</organism>